<dbReference type="Proteomes" id="UP000244929">
    <property type="component" value="Chromosome"/>
</dbReference>
<dbReference type="InterPro" id="IPR014825">
    <property type="entry name" value="DNA_alkylation"/>
</dbReference>
<reference evidence="1 2" key="1">
    <citation type="submission" date="2018-04" db="EMBL/GenBank/DDBJ databases">
        <title>Genome sequencing of Flavobacterium sp. HYN0059.</title>
        <authorList>
            <person name="Yi H."/>
            <person name="Baek C."/>
        </authorList>
    </citation>
    <scope>NUCLEOTIDE SEQUENCE [LARGE SCALE GENOMIC DNA]</scope>
    <source>
        <strain evidence="1 2">HYN0059</strain>
    </source>
</reference>
<dbReference type="Gene3D" id="1.20.1660.10">
    <property type="entry name" value="Hypothetical protein (EF3068)"/>
    <property type="match status" value="1"/>
</dbReference>
<name>A0A2S1R0K3_9FLAO</name>
<gene>
    <name evidence="1" type="ORF">HYN59_14295</name>
</gene>
<dbReference type="RefSeq" id="WP_108778930.1">
    <property type="nucleotide sequence ID" value="NZ_CP029186.1"/>
</dbReference>
<evidence type="ECO:0000313" key="2">
    <source>
        <dbReference type="Proteomes" id="UP000244929"/>
    </source>
</evidence>
<dbReference type="AlphaFoldDB" id="A0A2S1R0K3"/>
<dbReference type="Gene3D" id="1.25.40.290">
    <property type="entry name" value="ARM repeat domains"/>
    <property type="match status" value="1"/>
</dbReference>
<keyword evidence="2" id="KW-1185">Reference proteome</keyword>
<dbReference type="SUPFAM" id="SSF48371">
    <property type="entry name" value="ARM repeat"/>
    <property type="match status" value="1"/>
</dbReference>
<protein>
    <submittedName>
        <fullName evidence="1">DNA alkylation repair protein</fullName>
    </submittedName>
</protein>
<accession>A0A2S1R0K3</accession>
<dbReference type="PANTHER" id="PTHR34070:SF1">
    <property type="entry name" value="DNA ALKYLATION REPAIR PROTEIN"/>
    <property type="match status" value="1"/>
</dbReference>
<proteinExistence type="predicted"/>
<dbReference type="CDD" id="cd07064">
    <property type="entry name" value="AlkD_like_1"/>
    <property type="match status" value="1"/>
</dbReference>
<dbReference type="KEGG" id="falb:HYN59_14295"/>
<sequence>MDFIDNLSLAYKENASPEKAVPMEKYMKNLFVFYGLKTDLRRSLHKAAAEKHKAELKENARGIALELYNKKQREYHYSAIEILIKKLKNKFVKEDINLIEKLLVTHSWWDSVDTISKYLLGEYLRQYPEETAEVVARFSASENMWLNRAAILFQLGYKKDTDAGILFGECEKHRHSKEFFIQKAIGWALREYAKTNPGDVKNFVATAGLKPLSTREALKNL</sequence>
<dbReference type="OrthoDB" id="9775346at2"/>
<evidence type="ECO:0000313" key="1">
    <source>
        <dbReference type="EMBL" id="AWH86207.1"/>
    </source>
</evidence>
<dbReference type="EMBL" id="CP029186">
    <property type="protein sequence ID" value="AWH86207.1"/>
    <property type="molecule type" value="Genomic_DNA"/>
</dbReference>
<dbReference type="PANTHER" id="PTHR34070">
    <property type="entry name" value="ARMADILLO-TYPE FOLD"/>
    <property type="match status" value="1"/>
</dbReference>
<dbReference type="Pfam" id="PF08713">
    <property type="entry name" value="DNA_alkylation"/>
    <property type="match status" value="1"/>
</dbReference>
<dbReference type="InterPro" id="IPR016024">
    <property type="entry name" value="ARM-type_fold"/>
</dbReference>
<organism evidence="1 2">
    <name type="scientific">Flavobacterium album</name>
    <dbReference type="NCBI Taxonomy" id="2175091"/>
    <lineage>
        <taxon>Bacteria</taxon>
        <taxon>Pseudomonadati</taxon>
        <taxon>Bacteroidota</taxon>
        <taxon>Flavobacteriia</taxon>
        <taxon>Flavobacteriales</taxon>
        <taxon>Flavobacteriaceae</taxon>
        <taxon>Flavobacterium</taxon>
    </lineage>
</organism>